<evidence type="ECO:0000313" key="2">
    <source>
        <dbReference type="Proteomes" id="UP000054621"/>
    </source>
</evidence>
<name>A0A0W0YGH5_9GAMM</name>
<reference evidence="1 2" key="1">
    <citation type="submission" date="2015-11" db="EMBL/GenBank/DDBJ databases">
        <title>Genomic analysis of 38 Legionella species identifies large and diverse effector repertoires.</title>
        <authorList>
            <person name="Burstein D."/>
            <person name="Amaro F."/>
            <person name="Zusman T."/>
            <person name="Lifshitz Z."/>
            <person name="Cohen O."/>
            <person name="Gilbert J.A."/>
            <person name="Pupko T."/>
            <person name="Shuman H.A."/>
            <person name="Segal G."/>
        </authorList>
    </citation>
    <scope>NUCLEOTIDE SEQUENCE [LARGE SCALE GENOMIC DNA]</scope>
    <source>
        <strain evidence="1 2">Mt.St.Helens-4</strain>
    </source>
</reference>
<comment type="caution">
    <text evidence="1">The sequence shown here is derived from an EMBL/GenBank/DDBJ whole genome shotgun (WGS) entry which is preliminary data.</text>
</comment>
<dbReference type="AlphaFoldDB" id="A0A0W0YGH5"/>
<dbReference type="PATRIC" id="fig|28087.4.peg.2241"/>
<gene>
    <name evidence="1" type="ORF">Lsai_2077</name>
</gene>
<organism evidence="1 2">
    <name type="scientific">Legionella sainthelensi</name>
    <dbReference type="NCBI Taxonomy" id="28087"/>
    <lineage>
        <taxon>Bacteria</taxon>
        <taxon>Pseudomonadati</taxon>
        <taxon>Pseudomonadota</taxon>
        <taxon>Gammaproteobacteria</taxon>
        <taxon>Legionellales</taxon>
        <taxon>Legionellaceae</taxon>
        <taxon>Legionella</taxon>
    </lineage>
</organism>
<dbReference type="STRING" id="28087.Lsai_2077"/>
<dbReference type="Proteomes" id="UP000054621">
    <property type="component" value="Unassembled WGS sequence"/>
</dbReference>
<dbReference type="OrthoDB" id="326336at2"/>
<accession>A0A0W0YGH5</accession>
<dbReference type="PROSITE" id="PS51257">
    <property type="entry name" value="PROKAR_LIPOPROTEIN"/>
    <property type="match status" value="1"/>
</dbReference>
<dbReference type="eggNOG" id="ENOG50338D8">
    <property type="taxonomic scope" value="Bacteria"/>
</dbReference>
<sequence length="137" mass="15621">MLKHCSIFSVIALVVLLTSCGPIYNTEYSYIPPKSDVAKMCTAQCVQGRNDCQQSCRVDNENCRLRAQQSALFEYNHYKEEQTRMGFPINKTIKDFDRSSSCNNSCHCESTYRECYSACGGEVREHQVCVAFCDKKI</sequence>
<dbReference type="EMBL" id="LNYV01000034">
    <property type="protein sequence ID" value="KTD55947.1"/>
    <property type="molecule type" value="Genomic_DNA"/>
</dbReference>
<dbReference type="RefSeq" id="WP_027271028.1">
    <property type="nucleotide sequence ID" value="NZ_CAAAJE010000012.1"/>
</dbReference>
<protein>
    <recommendedName>
        <fullName evidence="3">Acyltransferase</fullName>
    </recommendedName>
</protein>
<evidence type="ECO:0000313" key="1">
    <source>
        <dbReference type="EMBL" id="KTD55947.1"/>
    </source>
</evidence>
<evidence type="ECO:0008006" key="3">
    <source>
        <dbReference type="Google" id="ProtNLM"/>
    </source>
</evidence>
<proteinExistence type="predicted"/>